<gene>
    <name evidence="2" type="ORF">SAMN02745176_01649</name>
</gene>
<dbReference type="RefSeq" id="WP_073025735.1">
    <property type="nucleotide sequence ID" value="NZ_FQZS01000010.1"/>
</dbReference>
<protein>
    <submittedName>
        <fullName evidence="2">Mu-like prophage major head subunit gpT</fullName>
    </submittedName>
</protein>
<accession>A0A1M6EQZ6</accession>
<dbReference type="STRING" id="1122184.SAMN02745176_01649"/>
<reference evidence="2 3" key="1">
    <citation type="submission" date="2016-11" db="EMBL/GenBank/DDBJ databases">
        <authorList>
            <person name="Jaros S."/>
            <person name="Januszkiewicz K."/>
            <person name="Wedrychowicz H."/>
        </authorList>
    </citation>
    <scope>NUCLEOTIDE SEQUENCE [LARGE SCALE GENOMIC DNA]</scope>
    <source>
        <strain evidence="2 3">DSM 19022</strain>
    </source>
</reference>
<evidence type="ECO:0000259" key="1">
    <source>
        <dbReference type="Pfam" id="PF10124"/>
    </source>
</evidence>
<dbReference type="Proteomes" id="UP000184442">
    <property type="component" value="Unassembled WGS sequence"/>
</dbReference>
<feature type="domain" description="Bacteriophage Mu GpT" evidence="1">
    <location>
        <begin position="153"/>
        <end position="221"/>
    </location>
</feature>
<dbReference type="OrthoDB" id="9804833at2"/>
<feature type="domain" description="Bacteriophage Mu GpT" evidence="1">
    <location>
        <begin position="9"/>
        <end position="149"/>
    </location>
</feature>
<evidence type="ECO:0000313" key="2">
    <source>
        <dbReference type="EMBL" id="SHI87856.1"/>
    </source>
</evidence>
<sequence length="295" mass="32703">MIVNQQSLRGIFTGFKTIFNKAFEETKPLYDRVATVVPSVTGEENYKWLGTIPMMREWIGDRQIKSLTASDYTIKNKDFEVTVGVSRNDIEDDRIGLYTPAIQSLGQSAALHPDELVFALLPGGFTNKCYDGQPFFSDAHKVGKKTFSNKGTAKLSPESYAAARAAIMSITDEHGKPLKIVPDLLVVGPALETEGRKILLADQIEGTTNILKGTAELLVVPDLAGYDTMWFLLCTKKPIKPLIYQERQKAKFVSLTNETDENVFMRKEFLYGADSRGNSGYAFWQMAYGSDGSAA</sequence>
<proteinExistence type="predicted"/>
<evidence type="ECO:0000313" key="3">
    <source>
        <dbReference type="Proteomes" id="UP000184442"/>
    </source>
</evidence>
<feature type="domain" description="Bacteriophage Mu GpT" evidence="1">
    <location>
        <begin position="225"/>
        <end position="291"/>
    </location>
</feature>
<keyword evidence="3" id="KW-1185">Reference proteome</keyword>
<dbReference type="InterPro" id="IPR018774">
    <property type="entry name" value="Phage_Mu_GpT"/>
</dbReference>
<organism evidence="2 3">
    <name type="scientific">Lutispora thermophila DSM 19022</name>
    <dbReference type="NCBI Taxonomy" id="1122184"/>
    <lineage>
        <taxon>Bacteria</taxon>
        <taxon>Bacillati</taxon>
        <taxon>Bacillota</taxon>
        <taxon>Clostridia</taxon>
        <taxon>Lutisporales</taxon>
        <taxon>Lutisporaceae</taxon>
        <taxon>Lutispora</taxon>
    </lineage>
</organism>
<dbReference type="EMBL" id="FQZS01000010">
    <property type="protein sequence ID" value="SHI87856.1"/>
    <property type="molecule type" value="Genomic_DNA"/>
</dbReference>
<name>A0A1M6EQZ6_9FIRM</name>
<dbReference type="Pfam" id="PF10124">
    <property type="entry name" value="Mu-like_gpT"/>
    <property type="match status" value="3"/>
</dbReference>
<dbReference type="AlphaFoldDB" id="A0A1M6EQZ6"/>